<dbReference type="WBParaSite" id="HPBE_0002142301-mRNA-1">
    <property type="protein sequence ID" value="HPBE_0002142301-mRNA-1"/>
    <property type="gene ID" value="HPBE_0002142301"/>
</dbReference>
<accession>A0A183GG47</accession>
<dbReference type="EMBL" id="UZAH01032982">
    <property type="protein sequence ID" value="VDP25244.1"/>
    <property type="molecule type" value="Genomic_DNA"/>
</dbReference>
<evidence type="ECO:0000313" key="3">
    <source>
        <dbReference type="Proteomes" id="UP000050761"/>
    </source>
</evidence>
<feature type="domain" description="MULE transposase" evidence="1">
    <location>
        <begin position="132"/>
        <end position="214"/>
    </location>
</feature>
<reference evidence="2 3" key="1">
    <citation type="submission" date="2018-11" db="EMBL/GenBank/DDBJ databases">
        <authorList>
            <consortium name="Pathogen Informatics"/>
        </authorList>
    </citation>
    <scope>NUCLEOTIDE SEQUENCE [LARGE SCALE GENOMIC DNA]</scope>
</reference>
<gene>
    <name evidence="2" type="ORF">HPBE_LOCUS21422</name>
</gene>
<name>A0A183GG47_HELPZ</name>
<sequence>MKKGAYTGVKVVGNNEFTEDPCALNHVCLPFRWLKEKSRRAFNEKCQEWRGDGKYAKLTPSTEHTRLLLEVDRRQNLLWEEPNFINGARPGVVGFEPGPDEVPSLSHKAVENGLDTLISDGIFGMHPRDKDGQHYTIHGVCNGKVEVPLLFAITTRKGETVYRRIWTALKDALERTTQQEPRLCIILDFERASIKAVRRVFPGRSAEGCSFHFARAWNRKRDKLGLRKFIKGK</sequence>
<dbReference type="InterPro" id="IPR018289">
    <property type="entry name" value="MULE_transposase_dom"/>
</dbReference>
<protein>
    <submittedName>
        <fullName evidence="4">MULE domain-containing protein</fullName>
    </submittedName>
</protein>
<dbReference type="Proteomes" id="UP000050761">
    <property type="component" value="Unassembled WGS sequence"/>
</dbReference>
<reference evidence="4" key="2">
    <citation type="submission" date="2019-09" db="UniProtKB">
        <authorList>
            <consortium name="WormBaseParasite"/>
        </authorList>
    </citation>
    <scope>IDENTIFICATION</scope>
</reference>
<accession>A0A3P8CZ43</accession>
<keyword evidence="3" id="KW-1185">Reference proteome</keyword>
<dbReference type="OrthoDB" id="5870128at2759"/>
<dbReference type="Pfam" id="PF10551">
    <property type="entry name" value="MULE"/>
    <property type="match status" value="1"/>
</dbReference>
<evidence type="ECO:0000313" key="4">
    <source>
        <dbReference type="WBParaSite" id="HPBE_0002142301-mRNA-1"/>
    </source>
</evidence>
<organism evidence="3 4">
    <name type="scientific">Heligmosomoides polygyrus</name>
    <name type="common">Parasitic roundworm</name>
    <dbReference type="NCBI Taxonomy" id="6339"/>
    <lineage>
        <taxon>Eukaryota</taxon>
        <taxon>Metazoa</taxon>
        <taxon>Ecdysozoa</taxon>
        <taxon>Nematoda</taxon>
        <taxon>Chromadorea</taxon>
        <taxon>Rhabditida</taxon>
        <taxon>Rhabditina</taxon>
        <taxon>Rhabditomorpha</taxon>
        <taxon>Strongyloidea</taxon>
        <taxon>Heligmosomidae</taxon>
        <taxon>Heligmosomoides</taxon>
    </lineage>
</organism>
<proteinExistence type="predicted"/>
<dbReference type="AlphaFoldDB" id="A0A183GG47"/>
<evidence type="ECO:0000313" key="2">
    <source>
        <dbReference type="EMBL" id="VDP25244.1"/>
    </source>
</evidence>
<evidence type="ECO:0000259" key="1">
    <source>
        <dbReference type="Pfam" id="PF10551"/>
    </source>
</evidence>